<evidence type="ECO:0000313" key="1">
    <source>
        <dbReference type="EMBL" id="KAF9471010.1"/>
    </source>
</evidence>
<dbReference type="AlphaFoldDB" id="A0A9P6CRC8"/>
<comment type="caution">
    <text evidence="1">The sequence shown here is derived from an EMBL/GenBank/DDBJ whole genome shotgun (WGS) entry which is preliminary data.</text>
</comment>
<protein>
    <submittedName>
        <fullName evidence="1">Uncharacterized protein</fullName>
    </submittedName>
</protein>
<dbReference type="Proteomes" id="UP000807469">
    <property type="component" value="Unassembled WGS sequence"/>
</dbReference>
<organism evidence="1 2">
    <name type="scientific">Pholiota conissans</name>
    <dbReference type="NCBI Taxonomy" id="109636"/>
    <lineage>
        <taxon>Eukaryota</taxon>
        <taxon>Fungi</taxon>
        <taxon>Dikarya</taxon>
        <taxon>Basidiomycota</taxon>
        <taxon>Agaricomycotina</taxon>
        <taxon>Agaricomycetes</taxon>
        <taxon>Agaricomycetidae</taxon>
        <taxon>Agaricales</taxon>
        <taxon>Agaricineae</taxon>
        <taxon>Strophariaceae</taxon>
        <taxon>Pholiota</taxon>
    </lineage>
</organism>
<evidence type="ECO:0000313" key="2">
    <source>
        <dbReference type="Proteomes" id="UP000807469"/>
    </source>
</evidence>
<sequence length="175" mass="19930">MPTLESGSKRKDSARIIREVWSKVIGMRRDESVGLSIELKRLIPPSGLRQPSTLGQSSLQFTIIQWRVIILIIFKRVDTTMRQSTYDAQHSTRMMMLNPHHVWCAFAHLSHHSLAYLAYLYIDAPLRPRVLNRPLSPIGQLISALFPSRPASSTNAQISTRSMPCYTVDDEICKL</sequence>
<reference evidence="1" key="1">
    <citation type="submission" date="2020-11" db="EMBL/GenBank/DDBJ databases">
        <authorList>
            <consortium name="DOE Joint Genome Institute"/>
            <person name="Ahrendt S."/>
            <person name="Riley R."/>
            <person name="Andreopoulos W."/>
            <person name="Labutti K."/>
            <person name="Pangilinan J."/>
            <person name="Ruiz-Duenas F.J."/>
            <person name="Barrasa J.M."/>
            <person name="Sanchez-Garcia M."/>
            <person name="Camarero S."/>
            <person name="Miyauchi S."/>
            <person name="Serrano A."/>
            <person name="Linde D."/>
            <person name="Babiker R."/>
            <person name="Drula E."/>
            <person name="Ayuso-Fernandez I."/>
            <person name="Pacheco R."/>
            <person name="Padilla G."/>
            <person name="Ferreira P."/>
            <person name="Barriuso J."/>
            <person name="Kellner H."/>
            <person name="Castanera R."/>
            <person name="Alfaro M."/>
            <person name="Ramirez L."/>
            <person name="Pisabarro A.G."/>
            <person name="Kuo A."/>
            <person name="Tritt A."/>
            <person name="Lipzen A."/>
            <person name="He G."/>
            <person name="Yan M."/>
            <person name="Ng V."/>
            <person name="Cullen D."/>
            <person name="Martin F."/>
            <person name="Rosso M.-N."/>
            <person name="Henrissat B."/>
            <person name="Hibbett D."/>
            <person name="Martinez A.T."/>
            <person name="Grigoriev I.V."/>
        </authorList>
    </citation>
    <scope>NUCLEOTIDE SEQUENCE</scope>
    <source>
        <strain evidence="1">CIRM-BRFM 674</strain>
    </source>
</reference>
<keyword evidence="2" id="KW-1185">Reference proteome</keyword>
<dbReference type="EMBL" id="MU155780">
    <property type="protein sequence ID" value="KAF9471010.1"/>
    <property type="molecule type" value="Genomic_DNA"/>
</dbReference>
<name>A0A9P6CRC8_9AGAR</name>
<gene>
    <name evidence="1" type="ORF">BDN70DRAFT_888538</name>
</gene>
<proteinExistence type="predicted"/>
<accession>A0A9P6CRC8</accession>